<proteinExistence type="predicted"/>
<dbReference type="AlphaFoldDB" id="A0A9P8P3Z4"/>
<sequence>MLASVAGGRRASSFGFVSRLKYCTPSLYRATTSRYASSSWLLLNRWLIWSTRDSSDRASSGYAVFRMPMISSTCCHGCELTPGVDPGAGDELPAGVAPVGCCASASGLVGALSPLESGRCRCEQLRNERDPVPHGHLALVRLERLGQGAAGVVQTYQPQNTAKQPARLVVLVQSGRLQVAADGVLGVRDVVALFETGVVEEAPFGPRLGQVEVELHSGGKSLVCLVWRVELGQEHALERDELSLLLRGKVHEVGVADHIQPGAQLGRVLVVALGLLAQLEERLLNLDVGQSVDLGELVDADLRHVVLSGDVRKPVDHPGDLVVAAERVRVVVAVVLLQRRNQRHVHLVDHVERVLAPRDQVVPDIDVVPDVRQPLAPRLQHALELLTLDVQVLCRRGGQTAVHLARLHELHVLLENVQQRDVRAGDSCGQRVPLAQRQLDALVAVPGHVLDCLLAVRFVLVVCVPQNMVKVKAAIEQLRSLVQPWILGQVLPVLFTHNIEEPFVKVFFQRPVQDAHQLATNACVGEFRAHKERMLHAYGQLGAGERWVLEDVDNDLVERS</sequence>
<reference evidence="1" key="1">
    <citation type="journal article" date="2021" name="Open Biol.">
        <title>Shared evolutionary footprints suggest mitochondrial oxidative damage underlies multiple complex I losses in fungi.</title>
        <authorList>
            <person name="Schikora-Tamarit M.A."/>
            <person name="Marcet-Houben M."/>
            <person name="Nosek J."/>
            <person name="Gabaldon T."/>
        </authorList>
    </citation>
    <scope>NUCLEOTIDE SEQUENCE</scope>
    <source>
        <strain evidence="1">NCAIM Y.01608</strain>
    </source>
</reference>
<gene>
    <name evidence="1" type="ORF">OGATHE_003630</name>
</gene>
<accession>A0A9P8P3Z4</accession>
<evidence type="ECO:0000313" key="1">
    <source>
        <dbReference type="EMBL" id="KAH3664815.1"/>
    </source>
</evidence>
<dbReference type="Proteomes" id="UP000788993">
    <property type="component" value="Unassembled WGS sequence"/>
</dbReference>
<protein>
    <submittedName>
        <fullName evidence="1">Uncharacterized protein</fullName>
    </submittedName>
</protein>
<keyword evidence="2" id="KW-1185">Reference proteome</keyword>
<organism evidence="1 2">
    <name type="scientific">Ogataea polymorpha</name>
    <dbReference type="NCBI Taxonomy" id="460523"/>
    <lineage>
        <taxon>Eukaryota</taxon>
        <taxon>Fungi</taxon>
        <taxon>Dikarya</taxon>
        <taxon>Ascomycota</taxon>
        <taxon>Saccharomycotina</taxon>
        <taxon>Pichiomycetes</taxon>
        <taxon>Pichiales</taxon>
        <taxon>Pichiaceae</taxon>
        <taxon>Ogataea</taxon>
    </lineage>
</organism>
<dbReference type="EMBL" id="JAEUBD010001178">
    <property type="protein sequence ID" value="KAH3664815.1"/>
    <property type="molecule type" value="Genomic_DNA"/>
</dbReference>
<comment type="caution">
    <text evidence="1">The sequence shown here is derived from an EMBL/GenBank/DDBJ whole genome shotgun (WGS) entry which is preliminary data.</text>
</comment>
<evidence type="ECO:0000313" key="2">
    <source>
        <dbReference type="Proteomes" id="UP000788993"/>
    </source>
</evidence>
<reference evidence="1" key="2">
    <citation type="submission" date="2021-01" db="EMBL/GenBank/DDBJ databases">
        <authorList>
            <person name="Schikora-Tamarit M.A."/>
        </authorList>
    </citation>
    <scope>NUCLEOTIDE SEQUENCE</scope>
    <source>
        <strain evidence="1">NCAIM Y.01608</strain>
    </source>
</reference>
<name>A0A9P8P3Z4_9ASCO</name>